<dbReference type="InterPro" id="IPR036345">
    <property type="entry name" value="ExoRNase_PH_dom2_sf"/>
</dbReference>
<gene>
    <name evidence="3" type="ORF">PCAL00307_LOCUS17486</name>
    <name evidence="4" type="ORF">PECAL_2P14950</name>
</gene>
<dbReference type="SUPFAM" id="SSF55666">
    <property type="entry name" value="Ribonuclease PH domain 2-like"/>
    <property type="match status" value="1"/>
</dbReference>
<evidence type="ECO:0000313" key="5">
    <source>
        <dbReference type="Proteomes" id="UP000789595"/>
    </source>
</evidence>
<dbReference type="Proteomes" id="UP000789595">
    <property type="component" value="Unassembled WGS sequence"/>
</dbReference>
<reference evidence="4" key="2">
    <citation type="submission" date="2021-11" db="EMBL/GenBank/DDBJ databases">
        <authorList>
            <consortium name="Genoscope - CEA"/>
            <person name="William W."/>
        </authorList>
    </citation>
    <scope>NUCLEOTIDE SEQUENCE</scope>
</reference>
<evidence type="ECO:0000313" key="4">
    <source>
        <dbReference type="EMBL" id="CAH0368429.1"/>
    </source>
</evidence>
<dbReference type="EMBL" id="HBIW01020328">
    <property type="protein sequence ID" value="CAE0702041.1"/>
    <property type="molecule type" value="Transcribed_RNA"/>
</dbReference>
<dbReference type="InterPro" id="IPR001247">
    <property type="entry name" value="ExoRNase_PH_dom1"/>
</dbReference>
<name>A0A7S4A348_9STRA</name>
<accession>A0A7S4A348</accession>
<dbReference type="GO" id="GO:0000177">
    <property type="term" value="C:cytoplasmic exosome (RNase complex)"/>
    <property type="evidence" value="ECO:0007669"/>
    <property type="project" value="TreeGrafter"/>
</dbReference>
<dbReference type="Pfam" id="PF01138">
    <property type="entry name" value="RNase_PH"/>
    <property type="match status" value="1"/>
</dbReference>
<dbReference type="InterPro" id="IPR050080">
    <property type="entry name" value="RNase_PH"/>
</dbReference>
<dbReference type="GO" id="GO:0000176">
    <property type="term" value="C:nuclear exosome (RNase complex)"/>
    <property type="evidence" value="ECO:0007669"/>
    <property type="project" value="TreeGrafter"/>
</dbReference>
<proteinExistence type="inferred from homology"/>
<reference evidence="3" key="1">
    <citation type="submission" date="2021-01" db="EMBL/GenBank/DDBJ databases">
        <authorList>
            <person name="Corre E."/>
            <person name="Pelletier E."/>
            <person name="Niang G."/>
            <person name="Scheremetjew M."/>
            <person name="Finn R."/>
            <person name="Kale V."/>
            <person name="Holt S."/>
            <person name="Cochrane G."/>
            <person name="Meng A."/>
            <person name="Brown T."/>
            <person name="Cohen L."/>
        </authorList>
    </citation>
    <scope>NUCLEOTIDE SEQUENCE</scope>
    <source>
        <strain evidence="3">CCMP1756</strain>
    </source>
</reference>
<dbReference type="GO" id="GO:0003723">
    <property type="term" value="F:RNA binding"/>
    <property type="evidence" value="ECO:0007669"/>
    <property type="project" value="TreeGrafter"/>
</dbReference>
<evidence type="ECO:0000313" key="3">
    <source>
        <dbReference type="EMBL" id="CAE0702041.1"/>
    </source>
</evidence>
<dbReference type="SUPFAM" id="SSF54211">
    <property type="entry name" value="Ribosomal protein S5 domain 2-like"/>
    <property type="match status" value="1"/>
</dbReference>
<dbReference type="GO" id="GO:0034475">
    <property type="term" value="P:U4 snRNA 3'-end processing"/>
    <property type="evidence" value="ECO:0007669"/>
    <property type="project" value="TreeGrafter"/>
</dbReference>
<sequence length="260" mass="27501">MAQDGAFDEDWFELFGARGDGRGLDEPRRLAVQLGTARSRHVDGSCDVAQGLTRVSAHAQGPREHERRSDEKHDRCVLEVAATYAPFASVGARTGARRQDGRDLENAVRNALAPALMAERYPRALIKIHVLVTCDDGGATSAAINAAGLALVDAGIFLRGVVAAARVGAPVAATTLVDPNRAEARHGVALDLACLPCFGEVLWTDLTGERPLQPDAYDSLIARALDAAAKVGEQLATAARDHVARLDAVREASLEAAVAR</sequence>
<protein>
    <recommendedName>
        <fullName evidence="2">Exoribonuclease phosphorolytic domain-containing protein</fullName>
    </recommendedName>
</protein>
<organism evidence="3">
    <name type="scientific">Pelagomonas calceolata</name>
    <dbReference type="NCBI Taxonomy" id="35677"/>
    <lineage>
        <taxon>Eukaryota</taxon>
        <taxon>Sar</taxon>
        <taxon>Stramenopiles</taxon>
        <taxon>Ochrophyta</taxon>
        <taxon>Pelagophyceae</taxon>
        <taxon>Pelagomonadales</taxon>
        <taxon>Pelagomonadaceae</taxon>
        <taxon>Pelagomonas</taxon>
    </lineage>
</organism>
<dbReference type="GO" id="GO:0071051">
    <property type="term" value="P:poly(A)-dependent snoRNA 3'-end processing"/>
    <property type="evidence" value="ECO:0007669"/>
    <property type="project" value="TreeGrafter"/>
</dbReference>
<dbReference type="GO" id="GO:0005730">
    <property type="term" value="C:nucleolus"/>
    <property type="evidence" value="ECO:0007669"/>
    <property type="project" value="TreeGrafter"/>
</dbReference>
<evidence type="ECO:0000256" key="1">
    <source>
        <dbReference type="ARBA" id="ARBA00006678"/>
    </source>
</evidence>
<dbReference type="PANTHER" id="PTHR11953">
    <property type="entry name" value="EXOSOME COMPLEX COMPONENT"/>
    <property type="match status" value="1"/>
</dbReference>
<dbReference type="Gene3D" id="3.30.230.70">
    <property type="entry name" value="GHMP Kinase, N-terminal domain"/>
    <property type="match status" value="1"/>
</dbReference>
<dbReference type="EMBL" id="CAKKNE010000002">
    <property type="protein sequence ID" value="CAH0368429.1"/>
    <property type="molecule type" value="Genomic_DNA"/>
</dbReference>
<evidence type="ECO:0000259" key="2">
    <source>
        <dbReference type="Pfam" id="PF01138"/>
    </source>
</evidence>
<comment type="similarity">
    <text evidence="1">Belongs to the RNase PH family.</text>
</comment>
<dbReference type="GO" id="GO:0016075">
    <property type="term" value="P:rRNA catabolic process"/>
    <property type="evidence" value="ECO:0007669"/>
    <property type="project" value="TreeGrafter"/>
</dbReference>
<dbReference type="GO" id="GO:0071028">
    <property type="term" value="P:nuclear mRNA surveillance"/>
    <property type="evidence" value="ECO:0007669"/>
    <property type="project" value="TreeGrafter"/>
</dbReference>
<dbReference type="PANTHER" id="PTHR11953:SF0">
    <property type="entry name" value="EXOSOME COMPLEX COMPONENT RRP41"/>
    <property type="match status" value="1"/>
</dbReference>
<feature type="domain" description="Exoribonuclease phosphorolytic" evidence="2">
    <location>
        <begin position="27"/>
        <end position="156"/>
    </location>
</feature>
<dbReference type="OrthoDB" id="27298at2759"/>
<dbReference type="InterPro" id="IPR027408">
    <property type="entry name" value="PNPase/RNase_PH_dom_sf"/>
</dbReference>
<dbReference type="InterPro" id="IPR020568">
    <property type="entry name" value="Ribosomal_Su5_D2-typ_SF"/>
</dbReference>
<keyword evidence="5" id="KW-1185">Reference proteome</keyword>
<dbReference type="AlphaFoldDB" id="A0A7S4A348"/>